<name>A0ACC6U9A0_9BURK</name>
<protein>
    <submittedName>
        <fullName evidence="1">TetR/AcrR family transcriptional regulator</fullName>
    </submittedName>
</protein>
<evidence type="ECO:0000313" key="1">
    <source>
        <dbReference type="EMBL" id="MEX3936137.1"/>
    </source>
</evidence>
<gene>
    <name evidence="1" type="ORF">AB4Y32_30855</name>
</gene>
<proteinExistence type="predicted"/>
<dbReference type="Proteomes" id="UP001558850">
    <property type="component" value="Unassembled WGS sequence"/>
</dbReference>
<evidence type="ECO:0000313" key="2">
    <source>
        <dbReference type="Proteomes" id="UP001558850"/>
    </source>
</evidence>
<organism evidence="1 2">
    <name type="scientific">Paraburkholderia phymatum</name>
    <dbReference type="NCBI Taxonomy" id="148447"/>
    <lineage>
        <taxon>Bacteria</taxon>
        <taxon>Pseudomonadati</taxon>
        <taxon>Pseudomonadota</taxon>
        <taxon>Betaproteobacteria</taxon>
        <taxon>Burkholderiales</taxon>
        <taxon>Burkholderiaceae</taxon>
        <taxon>Paraburkholderia</taxon>
    </lineage>
</organism>
<sequence>MEPNLQIVSRIHRAAFELFAQKGETQVSISELAQAAGIARGTVYNNVPSPETLFETVAARMAEEMHGRILASSADVPDPVQRLANGIRHFIRRAHEEPQWGRFLSRFAFSHDILQGMWTGPAMRDVVAGLEQHQYDFRPAQLHSAIALIAGAVLASIVVVLDGHRTWRDAGSDTAELVLRGLGVEAAAAQRYATAELPPLRVGSQNPS</sequence>
<comment type="caution">
    <text evidence="1">The sequence shown here is derived from an EMBL/GenBank/DDBJ whole genome shotgun (WGS) entry which is preliminary data.</text>
</comment>
<reference evidence="1" key="1">
    <citation type="submission" date="2024-07" db="EMBL/GenBank/DDBJ databases">
        <title>A survey of Mimosa microsymbionts across Brazilian biomes reveals a high diversity of Paraburkholderia nodulating endemic species, but also that Cupriavidus is common as a symbiont of widespread species.</title>
        <authorList>
            <person name="Rouws L."/>
            <person name="Barauna A."/>
            <person name="Beukes C."/>
            <person name="Rouws J.R.C."/>
            <person name="De Faria S.M."/>
            <person name="Gross E."/>
            <person name="Bueno Dos Reis Junior F."/>
            <person name="Simon M.F."/>
            <person name="Maluk M."/>
            <person name="Odee D.W."/>
            <person name="Kenicer G."/>
            <person name="Young J.P.W."/>
            <person name="Reis V.M."/>
            <person name="Zilli J."/>
            <person name="James E.K."/>
        </authorList>
    </citation>
    <scope>NUCLEOTIDE SEQUENCE</scope>
    <source>
        <strain evidence="1">EG181B</strain>
    </source>
</reference>
<dbReference type="EMBL" id="JBFRCH010000027">
    <property type="protein sequence ID" value="MEX3936137.1"/>
    <property type="molecule type" value="Genomic_DNA"/>
</dbReference>
<keyword evidence="2" id="KW-1185">Reference proteome</keyword>
<accession>A0ACC6U9A0</accession>